<evidence type="ECO:0000313" key="3">
    <source>
        <dbReference type="Proteomes" id="UP000228758"/>
    </source>
</evidence>
<dbReference type="InterPro" id="IPR002734">
    <property type="entry name" value="RibDG_C"/>
</dbReference>
<comment type="caution">
    <text evidence="2">The sequence shown here is derived from an EMBL/GenBank/DDBJ whole genome shotgun (WGS) entry which is preliminary data.</text>
</comment>
<dbReference type="Proteomes" id="UP000228758">
    <property type="component" value="Unassembled WGS sequence"/>
</dbReference>
<dbReference type="EMBL" id="PGFF01000001">
    <property type="protein sequence ID" value="PJJ72352.1"/>
    <property type="molecule type" value="Genomic_DNA"/>
</dbReference>
<organism evidence="2 3">
    <name type="scientific">Diaminobutyricimonas aerilata</name>
    <dbReference type="NCBI Taxonomy" id="1162967"/>
    <lineage>
        <taxon>Bacteria</taxon>
        <taxon>Bacillati</taxon>
        <taxon>Actinomycetota</taxon>
        <taxon>Actinomycetes</taxon>
        <taxon>Micrococcales</taxon>
        <taxon>Microbacteriaceae</taxon>
        <taxon>Diaminobutyricimonas</taxon>
    </lineage>
</organism>
<sequence>MTRVQYYVASSLDGFIAAPGDDLDWLLAFGFEEFQEGYDAFFAEVGAIVMGSRTYEFIRDSGEEWAYASTPAWVLTTRELTSIPGADIRFSSAPPAEVHAEATAAANGRNIWVVGGGVVAAQWAEAGLLDEMLVTYMPVVLGRGAPLLPLSATRTGLTLERTRSYPSGALEVVYRF</sequence>
<evidence type="ECO:0000313" key="2">
    <source>
        <dbReference type="EMBL" id="PJJ72352.1"/>
    </source>
</evidence>
<dbReference type="AlphaFoldDB" id="A0A2M9CKD1"/>
<dbReference type="GO" id="GO:0008703">
    <property type="term" value="F:5-amino-6-(5-phosphoribosylamino)uracil reductase activity"/>
    <property type="evidence" value="ECO:0007669"/>
    <property type="project" value="InterPro"/>
</dbReference>
<feature type="domain" description="Bacterial bifunctional deaminase-reductase C-terminal" evidence="1">
    <location>
        <begin position="4"/>
        <end position="168"/>
    </location>
</feature>
<dbReference type="Pfam" id="PF01872">
    <property type="entry name" value="RibD_C"/>
    <property type="match status" value="1"/>
</dbReference>
<reference evidence="2 3" key="1">
    <citation type="submission" date="2017-11" db="EMBL/GenBank/DDBJ databases">
        <title>Genomic Encyclopedia of Archaeal and Bacterial Type Strains, Phase II (KMG-II): From Individual Species to Whole Genera.</title>
        <authorList>
            <person name="Goeker M."/>
        </authorList>
    </citation>
    <scope>NUCLEOTIDE SEQUENCE [LARGE SCALE GENOMIC DNA]</scope>
    <source>
        <strain evidence="2 3">DSM 27393</strain>
    </source>
</reference>
<evidence type="ECO:0000259" key="1">
    <source>
        <dbReference type="Pfam" id="PF01872"/>
    </source>
</evidence>
<dbReference type="RefSeq" id="WP_100364553.1">
    <property type="nucleotide sequence ID" value="NZ_PGFF01000001.1"/>
</dbReference>
<dbReference type="GO" id="GO:0009231">
    <property type="term" value="P:riboflavin biosynthetic process"/>
    <property type="evidence" value="ECO:0007669"/>
    <property type="project" value="InterPro"/>
</dbReference>
<dbReference type="OrthoDB" id="3427770at2"/>
<dbReference type="SUPFAM" id="SSF53597">
    <property type="entry name" value="Dihydrofolate reductase-like"/>
    <property type="match status" value="1"/>
</dbReference>
<dbReference type="InterPro" id="IPR050765">
    <property type="entry name" value="Riboflavin_Biosynth_HTPR"/>
</dbReference>
<dbReference type="InterPro" id="IPR024072">
    <property type="entry name" value="DHFR-like_dom_sf"/>
</dbReference>
<dbReference type="PANTHER" id="PTHR38011">
    <property type="entry name" value="DIHYDROFOLATE REDUCTASE FAMILY PROTEIN (AFU_ORTHOLOGUE AFUA_8G06820)"/>
    <property type="match status" value="1"/>
</dbReference>
<proteinExistence type="predicted"/>
<keyword evidence="3" id="KW-1185">Reference proteome</keyword>
<protein>
    <submittedName>
        <fullName evidence="2">Dihydrofolate reductase</fullName>
    </submittedName>
</protein>
<name>A0A2M9CKD1_9MICO</name>
<accession>A0A2M9CKD1</accession>
<dbReference type="Gene3D" id="3.40.430.10">
    <property type="entry name" value="Dihydrofolate Reductase, subunit A"/>
    <property type="match status" value="1"/>
</dbReference>
<gene>
    <name evidence="2" type="ORF">CLV46_1923</name>
</gene>
<dbReference type="PANTHER" id="PTHR38011:SF11">
    <property type="entry name" value="2,5-DIAMINO-6-RIBOSYLAMINO-4(3H)-PYRIMIDINONE 5'-PHOSPHATE REDUCTASE"/>
    <property type="match status" value="1"/>
</dbReference>